<evidence type="ECO:0000259" key="2">
    <source>
        <dbReference type="Pfam" id="PF02481"/>
    </source>
</evidence>
<dbReference type="InterPro" id="IPR036388">
    <property type="entry name" value="WH-like_DNA-bd_sf"/>
</dbReference>
<feature type="domain" description="Smf/DprA SLOG" evidence="2">
    <location>
        <begin position="15"/>
        <end position="223"/>
    </location>
</feature>
<protein>
    <submittedName>
        <fullName evidence="4">DNA-protecting protein DprA</fullName>
    </submittedName>
</protein>
<evidence type="ECO:0000313" key="4">
    <source>
        <dbReference type="EMBL" id="MCX2973693.1"/>
    </source>
</evidence>
<keyword evidence="5" id="KW-1185">Reference proteome</keyword>
<comment type="similarity">
    <text evidence="1">Belongs to the DprA/Smf family.</text>
</comment>
<dbReference type="RefSeq" id="WP_279252572.1">
    <property type="nucleotide sequence ID" value="NZ_SHNP01000003.1"/>
</dbReference>
<comment type="caution">
    <text evidence="4">The sequence shown here is derived from an EMBL/GenBank/DDBJ whole genome shotgun (WGS) entry which is preliminary data.</text>
</comment>
<evidence type="ECO:0000256" key="1">
    <source>
        <dbReference type="ARBA" id="ARBA00006525"/>
    </source>
</evidence>
<evidence type="ECO:0000313" key="5">
    <source>
        <dbReference type="Proteomes" id="UP001143307"/>
    </source>
</evidence>
<dbReference type="PANTHER" id="PTHR43022:SF1">
    <property type="entry name" value="PROTEIN SMF"/>
    <property type="match status" value="1"/>
</dbReference>
<dbReference type="Pfam" id="PF02481">
    <property type="entry name" value="DNA_processg_A"/>
    <property type="match status" value="1"/>
</dbReference>
<sequence length="301" mass="31317">MSVVDRDLRAAGTEVLSLADPLYPPLLKTIPDPPPLLHVRGNPMLLARPQLAIVGARRASAAGLQVAHKLAVAAVRAGLGVTSGLALGVDGAAHRGALSAGGDTVAVMATGIETIYPHRHEPLGQEIASSGCLVTEFPPGTKPLPYHFPKRNRIISGLSLGVLVVESALPSGSLITATSAMEQGREVFALPWSISHKGGAGCLSLIRDGAKMVLGIEDILEELDSLFGLQQELSQVSTIPSPESTSEPDCLLLELLGFEVSSLDQLVVASGLPVGQVMGELSSLELAGRVNRCPGGYIRSR</sequence>
<dbReference type="InterPro" id="IPR003488">
    <property type="entry name" value="DprA"/>
</dbReference>
<organism evidence="4 5">
    <name type="scientific">Candidatus Seongchinamella marina</name>
    <dbReference type="NCBI Taxonomy" id="2518990"/>
    <lineage>
        <taxon>Bacteria</taxon>
        <taxon>Pseudomonadati</taxon>
        <taxon>Pseudomonadota</taxon>
        <taxon>Gammaproteobacteria</taxon>
        <taxon>Cellvibrionales</taxon>
        <taxon>Halieaceae</taxon>
        <taxon>Seongchinamella</taxon>
    </lineage>
</organism>
<dbReference type="Proteomes" id="UP001143307">
    <property type="component" value="Unassembled WGS sequence"/>
</dbReference>
<name>A0ABT3SUN4_9GAMM</name>
<dbReference type="Gene3D" id="3.40.50.450">
    <property type="match status" value="1"/>
</dbReference>
<dbReference type="PANTHER" id="PTHR43022">
    <property type="entry name" value="PROTEIN SMF"/>
    <property type="match status" value="1"/>
</dbReference>
<reference evidence="4" key="1">
    <citation type="submission" date="2019-02" db="EMBL/GenBank/DDBJ databases">
        <authorList>
            <person name="Li S.-H."/>
        </authorList>
    </citation>
    <scope>NUCLEOTIDE SEQUENCE</scope>
    <source>
        <strain evidence="4">IMCC8485</strain>
    </source>
</reference>
<accession>A0ABT3SUN4</accession>
<dbReference type="EMBL" id="SHNP01000003">
    <property type="protein sequence ID" value="MCX2973693.1"/>
    <property type="molecule type" value="Genomic_DNA"/>
</dbReference>
<dbReference type="Gene3D" id="1.10.10.10">
    <property type="entry name" value="Winged helix-like DNA-binding domain superfamily/Winged helix DNA-binding domain"/>
    <property type="match status" value="1"/>
</dbReference>
<dbReference type="InterPro" id="IPR057666">
    <property type="entry name" value="DrpA_SLOG"/>
</dbReference>
<dbReference type="Pfam" id="PF17782">
    <property type="entry name" value="WHD_DprA"/>
    <property type="match status" value="1"/>
</dbReference>
<dbReference type="InterPro" id="IPR041614">
    <property type="entry name" value="DprA_WH"/>
</dbReference>
<dbReference type="NCBIfam" id="TIGR00732">
    <property type="entry name" value="dprA"/>
    <property type="match status" value="1"/>
</dbReference>
<dbReference type="SUPFAM" id="SSF102405">
    <property type="entry name" value="MCP/YpsA-like"/>
    <property type="match status" value="1"/>
</dbReference>
<feature type="domain" description="DprA winged helix" evidence="3">
    <location>
        <begin position="240"/>
        <end position="296"/>
    </location>
</feature>
<evidence type="ECO:0000259" key="3">
    <source>
        <dbReference type="Pfam" id="PF17782"/>
    </source>
</evidence>
<proteinExistence type="inferred from homology"/>
<gene>
    <name evidence="4" type="primary">dprA</name>
    <name evidence="4" type="ORF">EYC87_08905</name>
</gene>